<dbReference type="EMBL" id="FMXE01000013">
    <property type="protein sequence ID" value="SDA75807.1"/>
    <property type="molecule type" value="Genomic_DNA"/>
</dbReference>
<accession>A0A1G5Y1I7</accession>
<dbReference type="Proteomes" id="UP000198756">
    <property type="component" value="Unassembled WGS sequence"/>
</dbReference>
<evidence type="ECO:0000256" key="1">
    <source>
        <dbReference type="SAM" id="Phobius"/>
    </source>
</evidence>
<protein>
    <submittedName>
        <fullName evidence="2">Uncharacterized protein</fullName>
    </submittedName>
</protein>
<dbReference type="RefSeq" id="WP_092729907.1">
    <property type="nucleotide sequence ID" value="NZ_FMXE01000013.1"/>
</dbReference>
<gene>
    <name evidence="2" type="ORF">SAMN03080617_02111</name>
</gene>
<sequence>MKNLLKIGSFLGLLLTIVPPITFFMGNSELSQMKWTMGIGMVLWFVTAPFWINKKREDGRPKTEEN</sequence>
<keyword evidence="1" id="KW-0812">Transmembrane</keyword>
<feature type="transmembrane region" description="Helical" evidence="1">
    <location>
        <begin position="7"/>
        <end position="26"/>
    </location>
</feature>
<name>A0A1G5Y1I7_9BACT</name>
<evidence type="ECO:0000313" key="2">
    <source>
        <dbReference type="EMBL" id="SDA75807.1"/>
    </source>
</evidence>
<organism evidence="2 3">
    <name type="scientific">Algoriphagus alkaliphilus</name>
    <dbReference type="NCBI Taxonomy" id="279824"/>
    <lineage>
        <taxon>Bacteria</taxon>
        <taxon>Pseudomonadati</taxon>
        <taxon>Bacteroidota</taxon>
        <taxon>Cytophagia</taxon>
        <taxon>Cytophagales</taxon>
        <taxon>Cyclobacteriaceae</taxon>
        <taxon>Algoriphagus</taxon>
    </lineage>
</organism>
<proteinExistence type="predicted"/>
<reference evidence="3" key="1">
    <citation type="submission" date="2016-10" db="EMBL/GenBank/DDBJ databases">
        <authorList>
            <person name="Varghese N."/>
            <person name="Submissions S."/>
        </authorList>
    </citation>
    <scope>NUCLEOTIDE SEQUENCE [LARGE SCALE GENOMIC DNA]</scope>
    <source>
        <strain evidence="3">DSM 22703</strain>
    </source>
</reference>
<dbReference type="STRING" id="279824.SAMN03080617_02111"/>
<keyword evidence="3" id="KW-1185">Reference proteome</keyword>
<dbReference type="AlphaFoldDB" id="A0A1G5Y1I7"/>
<keyword evidence="1" id="KW-1133">Transmembrane helix</keyword>
<evidence type="ECO:0000313" key="3">
    <source>
        <dbReference type="Proteomes" id="UP000198756"/>
    </source>
</evidence>
<keyword evidence="1" id="KW-0472">Membrane</keyword>
<dbReference type="OrthoDB" id="9814988at2"/>
<feature type="transmembrane region" description="Helical" evidence="1">
    <location>
        <begin position="32"/>
        <end position="52"/>
    </location>
</feature>